<organism evidence="3 4">
    <name type="scientific">Arthrobacter livingstonensis</name>
    <dbReference type="NCBI Taxonomy" id="670078"/>
    <lineage>
        <taxon>Bacteria</taxon>
        <taxon>Bacillati</taxon>
        <taxon>Actinomycetota</taxon>
        <taxon>Actinomycetes</taxon>
        <taxon>Micrococcales</taxon>
        <taxon>Micrococcaceae</taxon>
        <taxon>Arthrobacter</taxon>
    </lineage>
</organism>
<dbReference type="PROSITE" id="PS01332">
    <property type="entry name" value="HTH_RRF2_1"/>
    <property type="match status" value="1"/>
</dbReference>
<evidence type="ECO:0000256" key="2">
    <source>
        <dbReference type="ARBA" id="ARBA00034078"/>
    </source>
</evidence>
<dbReference type="PROSITE" id="PS51197">
    <property type="entry name" value="HTH_RRF2_2"/>
    <property type="match status" value="1"/>
</dbReference>
<sequence>MRINAFSDVSLRVLMVLSTERELLTTRTIADAVGTPYNHVSKAVLKLRQMGLVEAVRGRAGGVRISDAGLAATVGGVLRILDDRQDVADCQTDMGDCPLAHGCGLRGALTLAREAFYASLDNVTVASLVRAPSPEPVEVTLLTSRLA</sequence>
<keyword evidence="4" id="KW-1185">Reference proteome</keyword>
<dbReference type="GO" id="GO:0003677">
    <property type="term" value="F:DNA binding"/>
    <property type="evidence" value="ECO:0007669"/>
    <property type="project" value="UniProtKB-KW"/>
</dbReference>
<evidence type="ECO:0000313" key="3">
    <source>
        <dbReference type="EMBL" id="PYI69857.1"/>
    </source>
</evidence>
<dbReference type="Proteomes" id="UP000247832">
    <property type="component" value="Unassembled WGS sequence"/>
</dbReference>
<keyword evidence="1" id="KW-0238">DNA-binding</keyword>
<protein>
    <submittedName>
        <fullName evidence="3">Rrf2 family transcriptional regulator</fullName>
    </submittedName>
</protein>
<dbReference type="GO" id="GO:0003700">
    <property type="term" value="F:DNA-binding transcription factor activity"/>
    <property type="evidence" value="ECO:0007669"/>
    <property type="project" value="TreeGrafter"/>
</dbReference>
<dbReference type="PANTHER" id="PTHR33221:SF4">
    <property type="entry name" value="HTH-TYPE TRANSCRIPTIONAL REPRESSOR NSRR"/>
    <property type="match status" value="1"/>
</dbReference>
<dbReference type="Gene3D" id="1.10.10.10">
    <property type="entry name" value="Winged helix-like DNA-binding domain superfamily/Winged helix DNA-binding domain"/>
    <property type="match status" value="1"/>
</dbReference>
<dbReference type="GO" id="GO:0005829">
    <property type="term" value="C:cytosol"/>
    <property type="evidence" value="ECO:0007669"/>
    <property type="project" value="TreeGrafter"/>
</dbReference>
<dbReference type="InterPro" id="IPR036390">
    <property type="entry name" value="WH_DNA-bd_sf"/>
</dbReference>
<dbReference type="Pfam" id="PF02082">
    <property type="entry name" value="Rrf2"/>
    <property type="match status" value="1"/>
</dbReference>
<proteinExistence type="predicted"/>
<dbReference type="PANTHER" id="PTHR33221">
    <property type="entry name" value="WINGED HELIX-TURN-HELIX TRANSCRIPTIONAL REGULATOR, RRF2 FAMILY"/>
    <property type="match status" value="1"/>
</dbReference>
<dbReference type="AlphaFoldDB" id="A0A2V5M057"/>
<comment type="cofactor">
    <cofactor evidence="2">
        <name>[2Fe-2S] cluster</name>
        <dbReference type="ChEBI" id="CHEBI:190135"/>
    </cofactor>
</comment>
<evidence type="ECO:0000313" key="4">
    <source>
        <dbReference type="Proteomes" id="UP000247832"/>
    </source>
</evidence>
<dbReference type="InterPro" id="IPR030489">
    <property type="entry name" value="TR_Rrf2-type_CS"/>
</dbReference>
<name>A0A2V5M057_9MICC</name>
<evidence type="ECO:0000256" key="1">
    <source>
        <dbReference type="ARBA" id="ARBA00023125"/>
    </source>
</evidence>
<gene>
    <name evidence="3" type="ORF">CVV68_01775</name>
</gene>
<dbReference type="InterPro" id="IPR036388">
    <property type="entry name" value="WH-like_DNA-bd_sf"/>
</dbReference>
<dbReference type="OrthoDB" id="9795923at2"/>
<dbReference type="SUPFAM" id="SSF46785">
    <property type="entry name" value="Winged helix' DNA-binding domain"/>
    <property type="match status" value="1"/>
</dbReference>
<dbReference type="InterPro" id="IPR000944">
    <property type="entry name" value="Tscrpt_reg_Rrf2"/>
</dbReference>
<comment type="caution">
    <text evidence="3">The sequence shown here is derived from an EMBL/GenBank/DDBJ whole genome shotgun (WGS) entry which is preliminary data.</text>
</comment>
<accession>A0A2V5M057</accession>
<reference evidence="3 4" key="1">
    <citation type="submission" date="2018-05" db="EMBL/GenBank/DDBJ databases">
        <title>Genetic diversity of glacier-inhabiting Cryobacterium bacteria in China and description of Cryobacterium mengkeensis sp. nov. and Arthrobacter glacialis sp. nov.</title>
        <authorList>
            <person name="Liu Q."/>
            <person name="Xin Y.-H."/>
        </authorList>
    </citation>
    <scope>NUCLEOTIDE SEQUENCE [LARGE SCALE GENOMIC DNA]</scope>
    <source>
        <strain evidence="3 4">LI2</strain>
    </source>
</reference>
<dbReference type="RefSeq" id="WP_110499281.1">
    <property type="nucleotide sequence ID" value="NZ_QJVD01000001.1"/>
</dbReference>
<dbReference type="EMBL" id="QJVD01000001">
    <property type="protein sequence ID" value="PYI69857.1"/>
    <property type="molecule type" value="Genomic_DNA"/>
</dbReference>